<name>A0ABS2K0X6_9GAMM</name>
<dbReference type="SUPFAM" id="SSF46955">
    <property type="entry name" value="Putative DNA-binding domain"/>
    <property type="match status" value="1"/>
</dbReference>
<reference evidence="1" key="1">
    <citation type="submission" date="2020-10" db="EMBL/GenBank/DDBJ databases">
        <title>Phylogeny of dyella-like bacteria.</title>
        <authorList>
            <person name="Fu J."/>
        </authorList>
    </citation>
    <scope>NUCLEOTIDE SEQUENCE</scope>
    <source>
        <strain evidence="1">DHOC52</strain>
    </source>
</reference>
<dbReference type="Gene3D" id="1.10.238.160">
    <property type="match status" value="1"/>
</dbReference>
<gene>
    <name evidence="1" type="ORF">ISP19_03365</name>
</gene>
<proteinExistence type="predicted"/>
<protein>
    <submittedName>
        <fullName evidence="1">AlpA family phage regulatory protein</fullName>
    </submittedName>
</protein>
<dbReference type="InterPro" id="IPR010260">
    <property type="entry name" value="AlpA"/>
</dbReference>
<evidence type="ECO:0000313" key="1">
    <source>
        <dbReference type="EMBL" id="MBM7124408.1"/>
    </source>
</evidence>
<organism evidence="1 2">
    <name type="scientific">Dyella flava</name>
    <dbReference type="NCBI Taxonomy" id="1920170"/>
    <lineage>
        <taxon>Bacteria</taxon>
        <taxon>Pseudomonadati</taxon>
        <taxon>Pseudomonadota</taxon>
        <taxon>Gammaproteobacteria</taxon>
        <taxon>Lysobacterales</taxon>
        <taxon>Rhodanobacteraceae</taxon>
        <taxon>Dyella</taxon>
    </lineage>
</organism>
<evidence type="ECO:0000313" key="2">
    <source>
        <dbReference type="Proteomes" id="UP001430149"/>
    </source>
</evidence>
<keyword evidence="2" id="KW-1185">Reference proteome</keyword>
<accession>A0ABS2K0X6</accession>
<comment type="caution">
    <text evidence="1">The sequence shown here is derived from an EMBL/GenBank/DDBJ whole genome shotgun (WGS) entry which is preliminary data.</text>
</comment>
<dbReference type="Pfam" id="PF05930">
    <property type="entry name" value="Phage_AlpA"/>
    <property type="match status" value="1"/>
</dbReference>
<dbReference type="InterPro" id="IPR009061">
    <property type="entry name" value="DNA-bd_dom_put_sf"/>
</dbReference>
<sequence length="80" mass="9365">MYIQPSDQPDPAHQGGPFPAHLPHEVYCIKEVTRIVKAGRSTIYLWMKNGAFPKPRKLSARMVRWRAEDVFRWLAEREMA</sequence>
<dbReference type="RefSeq" id="WP_204679860.1">
    <property type="nucleotide sequence ID" value="NZ_BSNR01000023.1"/>
</dbReference>
<dbReference type="Proteomes" id="UP001430149">
    <property type="component" value="Unassembled WGS sequence"/>
</dbReference>
<dbReference type="EMBL" id="JADIKE010000026">
    <property type="protein sequence ID" value="MBM7124408.1"/>
    <property type="molecule type" value="Genomic_DNA"/>
</dbReference>